<dbReference type="EMBL" id="JACICC010000002">
    <property type="protein sequence ID" value="MBB3808917.1"/>
    <property type="molecule type" value="Genomic_DNA"/>
</dbReference>
<accession>A0A7W5Z2K2</accession>
<name>A0A7W5Z2K2_9HYPH</name>
<reference evidence="1 2" key="1">
    <citation type="submission" date="2020-08" db="EMBL/GenBank/DDBJ databases">
        <title>Genomic Encyclopedia of Type Strains, Phase IV (KMG-IV): sequencing the most valuable type-strain genomes for metagenomic binning, comparative biology and taxonomic classification.</title>
        <authorList>
            <person name="Goeker M."/>
        </authorList>
    </citation>
    <scope>NUCLEOTIDE SEQUENCE [LARGE SCALE GENOMIC DNA]</scope>
    <source>
        <strain evidence="1 2">DSM 28760</strain>
    </source>
</reference>
<gene>
    <name evidence="1" type="ORF">FHS81_000987</name>
</gene>
<evidence type="ECO:0000313" key="1">
    <source>
        <dbReference type="EMBL" id="MBB3808917.1"/>
    </source>
</evidence>
<organism evidence="1 2">
    <name type="scientific">Pseudochelatococcus contaminans</name>
    <dbReference type="NCBI Taxonomy" id="1538103"/>
    <lineage>
        <taxon>Bacteria</taxon>
        <taxon>Pseudomonadati</taxon>
        <taxon>Pseudomonadota</taxon>
        <taxon>Alphaproteobacteria</taxon>
        <taxon>Hyphomicrobiales</taxon>
        <taxon>Chelatococcaceae</taxon>
        <taxon>Pseudochelatococcus</taxon>
    </lineage>
</organism>
<dbReference type="RefSeq" id="WP_183750938.1">
    <property type="nucleotide sequence ID" value="NZ_JACICC010000002.1"/>
</dbReference>
<protein>
    <submittedName>
        <fullName evidence="1">Uncharacterized protein</fullName>
    </submittedName>
</protein>
<comment type="caution">
    <text evidence="1">The sequence shown here is derived from an EMBL/GenBank/DDBJ whole genome shotgun (WGS) entry which is preliminary data.</text>
</comment>
<keyword evidence="2" id="KW-1185">Reference proteome</keyword>
<evidence type="ECO:0000313" key="2">
    <source>
        <dbReference type="Proteomes" id="UP000537592"/>
    </source>
</evidence>
<proteinExistence type="predicted"/>
<sequence length="184" mass="19230">MMSLFRTVVFALIIIAGLYLVFGRQPAPQTLISLDDAIKNVAATIHNIEKEYPSSDRGNLAVEEISVRFAVHATTDDAGNVQLKVSNHAAGTSNGILASSVPADSSAGGAFGNIITITFKQANVVSAAPQQAAGTSPVAAAHQETARNIPPGEARRSRTHGMTATVIRITPATGIPKPFAMQQE</sequence>
<dbReference type="Proteomes" id="UP000537592">
    <property type="component" value="Unassembled WGS sequence"/>
</dbReference>
<dbReference type="AlphaFoldDB" id="A0A7W5Z2K2"/>